<proteinExistence type="inferred from homology"/>
<feature type="compositionally biased region" description="Basic and acidic residues" evidence="2">
    <location>
        <begin position="103"/>
        <end position="114"/>
    </location>
</feature>
<feature type="compositionally biased region" description="Acidic residues" evidence="2">
    <location>
        <begin position="72"/>
        <end position="82"/>
    </location>
</feature>
<dbReference type="Proteomes" id="UP000266861">
    <property type="component" value="Unassembled WGS sequence"/>
</dbReference>
<dbReference type="GO" id="GO:0030692">
    <property type="term" value="C:Noc4p-Nop14p complex"/>
    <property type="evidence" value="ECO:0007669"/>
    <property type="project" value="TreeGrafter"/>
</dbReference>
<name>A0A397HHY1_9GLOM</name>
<gene>
    <name evidence="4" type="ORF">Glove_346g76</name>
</gene>
<feature type="region of interest" description="Disordered" evidence="2">
    <location>
        <begin position="63"/>
        <end position="89"/>
    </location>
</feature>
<comment type="caution">
    <text evidence="4">The sequence shown here is derived from an EMBL/GenBank/DDBJ whole genome shotgun (WGS) entry which is preliminary data.</text>
</comment>
<dbReference type="GO" id="GO:0042254">
    <property type="term" value="P:ribosome biogenesis"/>
    <property type="evidence" value="ECO:0007669"/>
    <property type="project" value="InterPro"/>
</dbReference>
<organism evidence="4 5">
    <name type="scientific">Diversispora epigaea</name>
    <dbReference type="NCBI Taxonomy" id="1348612"/>
    <lineage>
        <taxon>Eukaryota</taxon>
        <taxon>Fungi</taxon>
        <taxon>Fungi incertae sedis</taxon>
        <taxon>Mucoromycota</taxon>
        <taxon>Glomeromycotina</taxon>
        <taxon>Glomeromycetes</taxon>
        <taxon>Diversisporales</taxon>
        <taxon>Diversisporaceae</taxon>
        <taxon>Diversispora</taxon>
    </lineage>
</organism>
<sequence length="130" mass="14929">MHVKYRARFFRLVDLFLSSTHLPDQLVASFIRRMSRLSLTSPPHGIVNLIRRHPSCMVLIHRPSDSISSTSDESDPYDFDEPDPIKSNAIDSSLWEMKLFETETKRNKSKKESEEACSGFRKAQTRLSSG</sequence>
<evidence type="ECO:0000256" key="1">
    <source>
        <dbReference type="ARBA" id="ARBA00007797"/>
    </source>
</evidence>
<dbReference type="OrthoDB" id="10263185at2759"/>
<keyword evidence="5" id="KW-1185">Reference proteome</keyword>
<evidence type="ECO:0000256" key="2">
    <source>
        <dbReference type="SAM" id="MobiDB-lite"/>
    </source>
</evidence>
<dbReference type="AlphaFoldDB" id="A0A397HHY1"/>
<dbReference type="GO" id="GO:0032040">
    <property type="term" value="C:small-subunit processome"/>
    <property type="evidence" value="ECO:0007669"/>
    <property type="project" value="TreeGrafter"/>
</dbReference>
<accession>A0A397HHY1</accession>
<evidence type="ECO:0000313" key="5">
    <source>
        <dbReference type="Proteomes" id="UP000266861"/>
    </source>
</evidence>
<reference evidence="4 5" key="1">
    <citation type="submission" date="2018-08" db="EMBL/GenBank/DDBJ databases">
        <title>Genome and evolution of the arbuscular mycorrhizal fungus Diversispora epigaea (formerly Glomus versiforme) and its bacterial endosymbionts.</title>
        <authorList>
            <person name="Sun X."/>
            <person name="Fei Z."/>
            <person name="Harrison M."/>
        </authorList>
    </citation>
    <scope>NUCLEOTIDE SEQUENCE [LARGE SCALE GENOMIC DNA]</scope>
    <source>
        <strain evidence="4 5">IT104</strain>
    </source>
</reference>
<dbReference type="InterPro" id="IPR005612">
    <property type="entry name" value="CCAAT-binding_factor"/>
</dbReference>
<dbReference type="EMBL" id="PQFF01000316">
    <property type="protein sequence ID" value="RHZ61658.1"/>
    <property type="molecule type" value="Genomic_DNA"/>
</dbReference>
<feature type="region of interest" description="Disordered" evidence="2">
    <location>
        <begin position="103"/>
        <end position="130"/>
    </location>
</feature>
<dbReference type="InterPro" id="IPR027193">
    <property type="entry name" value="Noc4"/>
</dbReference>
<dbReference type="Pfam" id="PF03914">
    <property type="entry name" value="CBF"/>
    <property type="match status" value="1"/>
</dbReference>
<dbReference type="PANTHER" id="PTHR12455">
    <property type="entry name" value="NUCLEOLAR COMPLEX PROTEIN 4"/>
    <property type="match status" value="1"/>
</dbReference>
<dbReference type="STRING" id="1348612.A0A397HHY1"/>
<feature type="domain" description="CCAAT-binding factor" evidence="3">
    <location>
        <begin position="1"/>
        <end position="101"/>
    </location>
</feature>
<protein>
    <recommendedName>
        <fullName evidence="3">CCAAT-binding factor domain-containing protein</fullName>
    </recommendedName>
</protein>
<evidence type="ECO:0000313" key="4">
    <source>
        <dbReference type="EMBL" id="RHZ61658.1"/>
    </source>
</evidence>
<evidence type="ECO:0000259" key="3">
    <source>
        <dbReference type="Pfam" id="PF03914"/>
    </source>
</evidence>
<dbReference type="PANTHER" id="PTHR12455:SF0">
    <property type="entry name" value="NUCLEOLAR COMPLEX PROTEIN 4 HOMOLOG"/>
    <property type="match status" value="1"/>
</dbReference>
<comment type="similarity">
    <text evidence="1">Belongs to the CBF/MAK21 family.</text>
</comment>